<dbReference type="Proteomes" id="UP000077521">
    <property type="component" value="Unassembled WGS sequence"/>
</dbReference>
<accession>A0A8T8SBC0</accession>
<feature type="region of interest" description="Disordered" evidence="1">
    <location>
        <begin position="1"/>
        <end position="21"/>
    </location>
</feature>
<evidence type="ECO:0000313" key="4">
    <source>
        <dbReference type="Proteomes" id="UP000077521"/>
    </source>
</evidence>
<feature type="compositionally biased region" description="Polar residues" evidence="1">
    <location>
        <begin position="95"/>
        <end position="109"/>
    </location>
</feature>
<dbReference type="Gene3D" id="1.10.287.110">
    <property type="entry name" value="DnaJ domain"/>
    <property type="match status" value="1"/>
</dbReference>
<dbReference type="Pfam" id="PF00226">
    <property type="entry name" value="DnaJ"/>
    <property type="match status" value="1"/>
</dbReference>
<protein>
    <recommendedName>
        <fullName evidence="2">J domain-containing protein</fullName>
    </recommendedName>
</protein>
<dbReference type="SMART" id="SM00271">
    <property type="entry name" value="DnaJ"/>
    <property type="match status" value="1"/>
</dbReference>
<reference evidence="3" key="2">
    <citation type="journal article" date="2019" name="IMA Fungus">
        <title>Genome sequencing and comparison of five Tilletia species to identify candidate genes for the detection of regulated species infecting wheat.</title>
        <authorList>
            <person name="Nguyen H.D.T."/>
            <person name="Sultana T."/>
            <person name="Kesanakurti P."/>
            <person name="Hambleton S."/>
        </authorList>
    </citation>
    <scope>NUCLEOTIDE SEQUENCE</scope>
    <source>
        <strain evidence="3">DAOMC 236416</strain>
    </source>
</reference>
<dbReference type="InterPro" id="IPR001623">
    <property type="entry name" value="DnaJ_domain"/>
</dbReference>
<evidence type="ECO:0000256" key="1">
    <source>
        <dbReference type="SAM" id="MobiDB-lite"/>
    </source>
</evidence>
<name>A0A8T8SBC0_9BASI</name>
<dbReference type="AlphaFoldDB" id="A0A8T8SBC0"/>
<dbReference type="GO" id="GO:0005789">
    <property type="term" value="C:endoplasmic reticulum membrane"/>
    <property type="evidence" value="ECO:0007669"/>
    <property type="project" value="TreeGrafter"/>
</dbReference>
<dbReference type="PANTHER" id="PTHR43908">
    <property type="entry name" value="AT29763P-RELATED"/>
    <property type="match status" value="1"/>
</dbReference>
<feature type="domain" description="J" evidence="2">
    <location>
        <begin position="26"/>
        <end position="91"/>
    </location>
</feature>
<evidence type="ECO:0000313" key="3">
    <source>
        <dbReference type="EMBL" id="KAE8236539.1"/>
    </source>
</evidence>
<dbReference type="GO" id="GO:0030544">
    <property type="term" value="F:Hsp70 protein binding"/>
    <property type="evidence" value="ECO:0007669"/>
    <property type="project" value="TreeGrafter"/>
</dbReference>
<keyword evidence="4" id="KW-1185">Reference proteome</keyword>
<dbReference type="InterPro" id="IPR051100">
    <property type="entry name" value="DnaJ_subfamily_B/C"/>
</dbReference>
<dbReference type="SUPFAM" id="SSF46565">
    <property type="entry name" value="Chaperone J-domain"/>
    <property type="match status" value="1"/>
</dbReference>
<comment type="caution">
    <text evidence="3">The sequence shown here is derived from an EMBL/GenBank/DDBJ whole genome shotgun (WGS) entry which is preliminary data.</text>
</comment>
<dbReference type="InterPro" id="IPR036869">
    <property type="entry name" value="J_dom_sf"/>
</dbReference>
<gene>
    <name evidence="3" type="ORF">A4X13_0g9120</name>
</gene>
<dbReference type="PROSITE" id="PS50076">
    <property type="entry name" value="DNAJ_2"/>
    <property type="match status" value="1"/>
</dbReference>
<evidence type="ECO:0000259" key="2">
    <source>
        <dbReference type="PROSITE" id="PS50076"/>
    </source>
</evidence>
<dbReference type="EMBL" id="LWDF02002173">
    <property type="protein sequence ID" value="KAE8236539.1"/>
    <property type="molecule type" value="Genomic_DNA"/>
</dbReference>
<reference evidence="3" key="1">
    <citation type="submission" date="2016-04" db="EMBL/GenBank/DDBJ databases">
        <authorList>
            <person name="Nguyen H.D."/>
            <person name="Samba Siva P."/>
            <person name="Cullis J."/>
            <person name="Levesque C.A."/>
            <person name="Hambleton S."/>
        </authorList>
    </citation>
    <scope>NUCLEOTIDE SEQUENCE</scope>
    <source>
        <strain evidence="3">DAOMC 236416</strain>
    </source>
</reference>
<organism evidence="3 4">
    <name type="scientific">Tilletia indica</name>
    <dbReference type="NCBI Taxonomy" id="43049"/>
    <lineage>
        <taxon>Eukaryota</taxon>
        <taxon>Fungi</taxon>
        <taxon>Dikarya</taxon>
        <taxon>Basidiomycota</taxon>
        <taxon>Ustilaginomycotina</taxon>
        <taxon>Exobasidiomycetes</taxon>
        <taxon>Tilletiales</taxon>
        <taxon>Tilletiaceae</taxon>
        <taxon>Tilletia</taxon>
    </lineage>
</organism>
<feature type="compositionally biased region" description="Basic and acidic residues" evidence="1">
    <location>
        <begin position="125"/>
        <end position="137"/>
    </location>
</feature>
<dbReference type="PANTHER" id="PTHR43908:SF3">
    <property type="entry name" value="AT29763P-RELATED"/>
    <property type="match status" value="1"/>
</dbReference>
<sequence>MGTFSGDNPEDAQRAATKRVLRAGGDPYKMLGVVDGTTDRSTLKTARRQCALLLHPDKNHDPQATEAMKLLNQAFDILMALAPGQRWTAPGRTGPEQQQQNSKKPGSDSSRPKEQPKPQNNAEQAKQRANKEDGQEN</sequence>
<proteinExistence type="predicted"/>
<dbReference type="CDD" id="cd06257">
    <property type="entry name" value="DnaJ"/>
    <property type="match status" value="1"/>
</dbReference>
<feature type="region of interest" description="Disordered" evidence="1">
    <location>
        <begin position="85"/>
        <end position="137"/>
    </location>
</feature>
<dbReference type="GO" id="GO:0071218">
    <property type="term" value="P:cellular response to misfolded protein"/>
    <property type="evidence" value="ECO:0007669"/>
    <property type="project" value="TreeGrafter"/>
</dbReference>